<evidence type="ECO:0000256" key="7">
    <source>
        <dbReference type="RuleBase" id="RU000320"/>
    </source>
</evidence>
<feature type="transmembrane region" description="Helical" evidence="8">
    <location>
        <begin position="108"/>
        <end position="126"/>
    </location>
</feature>
<evidence type="ECO:0000259" key="9">
    <source>
        <dbReference type="Pfam" id="PF00361"/>
    </source>
</evidence>
<dbReference type="OrthoDB" id="9807568at2"/>
<evidence type="ECO:0000313" key="11">
    <source>
        <dbReference type="Proteomes" id="UP000216024"/>
    </source>
</evidence>
<feature type="transmembrane region" description="Helical" evidence="8">
    <location>
        <begin position="498"/>
        <end position="523"/>
    </location>
</feature>
<feature type="transmembrane region" description="Helical" evidence="8">
    <location>
        <begin position="161"/>
        <end position="184"/>
    </location>
</feature>
<keyword evidence="11" id="KW-1185">Reference proteome</keyword>
<dbReference type="RefSeq" id="WP_095135655.1">
    <property type="nucleotide sequence ID" value="NZ_NIBG01000029.1"/>
</dbReference>
<sequence>MTNIMILSLIVLPAIGAGVGFLIGMKSEKYRDLFNVIITALTLLIISSMYRQVLSSDIKVFIPDIMGTGLELKLDSFRYIFVWVTSFVWFLCTLYSTGYLIKYKNRNRYYAFFMLTLSSTIGMFLSNNIVNLFTFFEIMSFTSYALIIHDQDKYSLDAGKSYISMAIGAGLVLLMGIYLLFDYAETLNIEEIPHKLQMLGNLKYVISALILIGFGAKASVYPLHIWLPKAHPAAPTPASAILSGILIKTGIFGMIITVNMLMESDMILSMIMLGFGAINMFFGGFMALFQRNIKRILAYSSMSQAGYIILGMGLIGILEEKGLAIYATLYHIFNHAIFKVLLFMGAGIIYMVLHELSINKIRGFGRNKNIVKGMFLIGLLAITGTPGFNGFISKILLHEALAEGAHLYHNGYFMILEVVFYLSSAFTVAYLLKIFGFVFMEENPEFYGQYKEHIKKRSLVPMVILGGTIVYIGFNPHILEPLLKRSLSAFGVEESIHLHIYTWGNIKGSLISIGLGLTIYFAYINRVLLKDKLYVNPTLGWINLEEDIYKPVLFTAFRASSFVFHIIDKMVVSSVHLVADTMKAISEIDIDISKERNIRIKNIINPQKVMEEMEDYKYSVSEVIAKINLRVNSLMYAILIFAVVFATILVMMIN</sequence>
<evidence type="ECO:0000256" key="3">
    <source>
        <dbReference type="ARBA" id="ARBA00022692"/>
    </source>
</evidence>
<evidence type="ECO:0000256" key="4">
    <source>
        <dbReference type="ARBA" id="ARBA00022989"/>
    </source>
</evidence>
<evidence type="ECO:0000256" key="1">
    <source>
        <dbReference type="ARBA" id="ARBA00004651"/>
    </source>
</evidence>
<name>A0A267MBX5_9FIRM</name>
<feature type="transmembrane region" description="Helical" evidence="8">
    <location>
        <begin position="32"/>
        <end position="50"/>
    </location>
</feature>
<evidence type="ECO:0000256" key="2">
    <source>
        <dbReference type="ARBA" id="ARBA00022475"/>
    </source>
</evidence>
<feature type="transmembrane region" description="Helical" evidence="8">
    <location>
        <begin position="6"/>
        <end position="25"/>
    </location>
</feature>
<dbReference type="GO" id="GO:0016491">
    <property type="term" value="F:oxidoreductase activity"/>
    <property type="evidence" value="ECO:0007669"/>
    <property type="project" value="UniProtKB-KW"/>
</dbReference>
<dbReference type="InterPro" id="IPR001750">
    <property type="entry name" value="ND/Mrp_TM"/>
</dbReference>
<feature type="transmembrane region" description="Helical" evidence="8">
    <location>
        <begin position="330"/>
        <end position="353"/>
    </location>
</feature>
<evidence type="ECO:0000256" key="8">
    <source>
        <dbReference type="SAM" id="Phobius"/>
    </source>
</evidence>
<dbReference type="GO" id="GO:0005886">
    <property type="term" value="C:plasma membrane"/>
    <property type="evidence" value="ECO:0007669"/>
    <property type="project" value="UniProtKB-SubCell"/>
</dbReference>
<dbReference type="Proteomes" id="UP000216024">
    <property type="component" value="Unassembled WGS sequence"/>
</dbReference>
<protein>
    <recommendedName>
        <fullName evidence="9">NADH:quinone oxidoreductase/Mrp antiporter transmembrane domain-containing protein</fullName>
    </recommendedName>
</protein>
<feature type="transmembrane region" description="Helical" evidence="8">
    <location>
        <begin position="412"/>
        <end position="439"/>
    </location>
</feature>
<dbReference type="AlphaFoldDB" id="A0A267MBX5"/>
<keyword evidence="2" id="KW-1003">Cell membrane</keyword>
<feature type="transmembrane region" description="Helical" evidence="8">
    <location>
        <begin position="239"/>
        <end position="261"/>
    </location>
</feature>
<feature type="transmembrane region" description="Helical" evidence="8">
    <location>
        <begin position="132"/>
        <end position="149"/>
    </location>
</feature>
<evidence type="ECO:0000256" key="6">
    <source>
        <dbReference type="ARBA" id="ARBA00023136"/>
    </source>
</evidence>
<evidence type="ECO:0000313" key="10">
    <source>
        <dbReference type="EMBL" id="PAB57036.1"/>
    </source>
</evidence>
<feature type="transmembrane region" description="Helical" evidence="8">
    <location>
        <begin position="296"/>
        <end position="318"/>
    </location>
</feature>
<dbReference type="EMBL" id="NIBG01000029">
    <property type="protein sequence ID" value="PAB57036.1"/>
    <property type="molecule type" value="Genomic_DNA"/>
</dbReference>
<feature type="transmembrane region" description="Helical" evidence="8">
    <location>
        <begin position="204"/>
        <end position="227"/>
    </location>
</feature>
<proteinExistence type="predicted"/>
<keyword evidence="5" id="KW-0560">Oxidoreductase</keyword>
<comment type="subcellular location">
    <subcellularLocation>
        <location evidence="1">Cell membrane</location>
        <topology evidence="1">Multi-pass membrane protein</topology>
    </subcellularLocation>
    <subcellularLocation>
        <location evidence="7">Membrane</location>
        <topology evidence="7">Multi-pass membrane protein</topology>
    </subcellularLocation>
</comment>
<feature type="domain" description="NADH:quinone oxidoreductase/Mrp antiporter transmembrane" evidence="9">
    <location>
        <begin position="126"/>
        <end position="403"/>
    </location>
</feature>
<gene>
    <name evidence="10" type="ORF">CCE28_19850</name>
</gene>
<feature type="transmembrane region" description="Helical" evidence="8">
    <location>
        <begin position="267"/>
        <end position="289"/>
    </location>
</feature>
<dbReference type="InterPro" id="IPR052175">
    <property type="entry name" value="ComplexI-like_HydComp"/>
</dbReference>
<comment type="caution">
    <text evidence="10">The sequence shown here is derived from an EMBL/GenBank/DDBJ whole genome shotgun (WGS) entry which is preliminary data.</text>
</comment>
<dbReference type="PANTHER" id="PTHR42682">
    <property type="entry name" value="HYDROGENASE-4 COMPONENT F"/>
    <property type="match status" value="1"/>
</dbReference>
<feature type="transmembrane region" description="Helical" evidence="8">
    <location>
        <begin position="459"/>
        <end position="478"/>
    </location>
</feature>
<keyword evidence="6 8" id="KW-0472">Membrane</keyword>
<keyword evidence="3 7" id="KW-0812">Transmembrane</keyword>
<organism evidence="10 11">
    <name type="scientific">Anaeromicrobium sediminis</name>
    <dbReference type="NCBI Taxonomy" id="1478221"/>
    <lineage>
        <taxon>Bacteria</taxon>
        <taxon>Bacillati</taxon>
        <taxon>Bacillota</taxon>
        <taxon>Clostridia</taxon>
        <taxon>Peptostreptococcales</taxon>
        <taxon>Thermotaleaceae</taxon>
        <taxon>Anaeromicrobium</taxon>
    </lineage>
</organism>
<keyword evidence="4 8" id="KW-1133">Transmembrane helix</keyword>
<dbReference type="Pfam" id="PF00361">
    <property type="entry name" value="Proton_antipo_M"/>
    <property type="match status" value="1"/>
</dbReference>
<dbReference type="PRINTS" id="PR01434">
    <property type="entry name" value="NADHDHGNASE5"/>
</dbReference>
<reference evidence="10 11" key="1">
    <citation type="submission" date="2017-06" db="EMBL/GenBank/DDBJ databases">
        <title>Draft genome sequence of anaerobic fermentative bacterium Anaeromicrobium sediminis DY2726D isolated from West Pacific Ocean sediments.</title>
        <authorList>
            <person name="Zeng X."/>
        </authorList>
    </citation>
    <scope>NUCLEOTIDE SEQUENCE [LARGE SCALE GENOMIC DNA]</scope>
    <source>
        <strain evidence="10 11">DY2726D</strain>
    </source>
</reference>
<feature type="transmembrane region" description="Helical" evidence="8">
    <location>
        <begin position="374"/>
        <end position="392"/>
    </location>
</feature>
<feature type="transmembrane region" description="Helical" evidence="8">
    <location>
        <begin position="634"/>
        <end position="653"/>
    </location>
</feature>
<feature type="transmembrane region" description="Helical" evidence="8">
    <location>
        <begin position="80"/>
        <end position="101"/>
    </location>
</feature>
<accession>A0A267MBX5</accession>
<evidence type="ECO:0000256" key="5">
    <source>
        <dbReference type="ARBA" id="ARBA00023002"/>
    </source>
</evidence>
<dbReference type="PANTHER" id="PTHR42682:SF4">
    <property type="entry name" value="NADH-UBIQUINONE_PLASTOQUINONE"/>
    <property type="match status" value="1"/>
</dbReference>